<accession>A0ABP2KLA3</accession>
<evidence type="ECO:0008006" key="4">
    <source>
        <dbReference type="Google" id="ProtNLM"/>
    </source>
</evidence>
<gene>
    <name evidence="2" type="ORF">HMPREF9425_0046</name>
</gene>
<dbReference type="InterPro" id="IPR009732">
    <property type="entry name" value="DUF1304"/>
</dbReference>
<keyword evidence="1" id="KW-0472">Membrane</keyword>
<protein>
    <recommendedName>
        <fullName evidence="4">DUF1304 domain-containing protein</fullName>
    </recommendedName>
</protein>
<feature type="transmembrane region" description="Helical" evidence="1">
    <location>
        <begin position="21"/>
        <end position="41"/>
    </location>
</feature>
<comment type="caution">
    <text evidence="2">The sequence shown here is derived from an EMBL/GenBank/DDBJ whole genome shotgun (WGS) entry which is preliminary data.</text>
</comment>
<evidence type="ECO:0000256" key="1">
    <source>
        <dbReference type="SAM" id="Phobius"/>
    </source>
</evidence>
<evidence type="ECO:0000313" key="2">
    <source>
        <dbReference type="EMBL" id="EFX97033.1"/>
    </source>
</evidence>
<dbReference type="PANTHER" id="PTHR38446">
    <property type="entry name" value="BLL0914 PROTEIN"/>
    <property type="match status" value="1"/>
</dbReference>
<reference evidence="2 3" key="1">
    <citation type="submission" date="2011-01" db="EMBL/GenBank/DDBJ databases">
        <authorList>
            <person name="Muzny D."/>
            <person name="Qin X."/>
            <person name="Buhay C."/>
            <person name="Dugan-Rocha S."/>
            <person name="Ding Y."/>
            <person name="Chen G."/>
            <person name="Hawes A."/>
            <person name="Holder M."/>
            <person name="Jhangiani S."/>
            <person name="Johnson A."/>
            <person name="Khan Z."/>
            <person name="Li Z."/>
            <person name="Liu W."/>
            <person name="Liu X."/>
            <person name="Perez L."/>
            <person name="Shen H."/>
            <person name="Wang Q."/>
            <person name="Watt J."/>
            <person name="Xi L."/>
            <person name="Xin Y."/>
            <person name="Zhou J."/>
            <person name="Deng J."/>
            <person name="Jiang H."/>
            <person name="Liu Y."/>
            <person name="Qu J."/>
            <person name="Song X.-Z."/>
            <person name="Zhang L."/>
            <person name="Villasana D."/>
            <person name="Johnson A."/>
            <person name="Liu J."/>
            <person name="Liyanage D."/>
            <person name="Lorensuhewa L."/>
            <person name="Robinson T."/>
            <person name="Song A."/>
            <person name="Song B.-B."/>
            <person name="Dinh H."/>
            <person name="Thornton R."/>
            <person name="Coyle M."/>
            <person name="Francisco L."/>
            <person name="Jackson L."/>
            <person name="Javaid M."/>
            <person name="Korchina V."/>
            <person name="Kovar C."/>
            <person name="Mata R."/>
            <person name="Mathew T."/>
            <person name="Ngo R."/>
            <person name="Nguyen L."/>
            <person name="Nguyen N."/>
            <person name="Okwuonu G."/>
            <person name="Ongeri F."/>
            <person name="Pham C."/>
            <person name="Simmons D."/>
            <person name="Wilczek-Boney K."/>
            <person name="Hale W."/>
            <person name="Jakkamsetti A."/>
            <person name="Pham P."/>
            <person name="Ruth R."/>
            <person name="San Lucas F."/>
            <person name="Warren J."/>
            <person name="Zhang J."/>
            <person name="Zhao Z."/>
            <person name="Zhou C."/>
            <person name="Zhu D."/>
            <person name="Lee S."/>
            <person name="Bess C."/>
            <person name="Blankenburg K."/>
            <person name="Forbes L."/>
            <person name="Fu Q."/>
            <person name="Gubbala S."/>
            <person name="Hirani K."/>
            <person name="Jayaseelan J.C."/>
            <person name="Lara F."/>
            <person name="Munidasa M."/>
            <person name="Palculict T."/>
            <person name="Patil S."/>
            <person name="Pu L.-L."/>
            <person name="Saada N."/>
            <person name="Tang L."/>
            <person name="Weissenberger G."/>
            <person name="Zhu Y."/>
            <person name="Hemphill L."/>
            <person name="Shang Y."/>
            <person name="Youmans B."/>
            <person name="Ayvaz T."/>
            <person name="Ross M."/>
            <person name="Santibanez J."/>
            <person name="Aqrawi P."/>
            <person name="Gross S."/>
            <person name="Joshi V."/>
            <person name="Fowler G."/>
            <person name="Nazareth L."/>
            <person name="Reid J."/>
            <person name="Worley K."/>
            <person name="Petrosino J."/>
            <person name="Highlander S."/>
            <person name="Gibbs R."/>
        </authorList>
    </citation>
    <scope>NUCLEOTIDE SEQUENCE [LARGE SCALE GENOMIC DNA]</scope>
    <source>
        <strain evidence="2 3">ATCC 49124</strain>
    </source>
</reference>
<dbReference type="EMBL" id="AEVI01000002">
    <property type="protein sequence ID" value="EFX97033.1"/>
    <property type="molecule type" value="Genomic_DNA"/>
</dbReference>
<name>A0ABP2KLA3_STRVE</name>
<dbReference type="PANTHER" id="PTHR38446:SF1">
    <property type="entry name" value="BLL0914 PROTEIN"/>
    <property type="match status" value="1"/>
</dbReference>
<feature type="transmembrane region" description="Helical" evidence="1">
    <location>
        <begin position="96"/>
        <end position="114"/>
    </location>
</feature>
<keyword evidence="1" id="KW-0812">Transmembrane</keyword>
<keyword evidence="3" id="KW-1185">Reference proteome</keyword>
<keyword evidence="1" id="KW-1133">Transmembrane helix</keyword>
<dbReference type="Proteomes" id="UP000003697">
    <property type="component" value="Unassembled WGS sequence"/>
</dbReference>
<feature type="transmembrane region" description="Helical" evidence="1">
    <location>
        <begin position="120"/>
        <end position="139"/>
    </location>
</feature>
<proteinExistence type="predicted"/>
<organism evidence="2 3">
    <name type="scientific">Streptococcus vestibularis ATCC 49124</name>
    <dbReference type="NCBI Taxonomy" id="889206"/>
    <lineage>
        <taxon>Bacteria</taxon>
        <taxon>Bacillati</taxon>
        <taxon>Bacillota</taxon>
        <taxon>Bacilli</taxon>
        <taxon>Lactobacillales</taxon>
        <taxon>Streptococcaceae</taxon>
        <taxon>Streptococcus</taxon>
    </lineage>
</organism>
<dbReference type="Pfam" id="PF06993">
    <property type="entry name" value="DUF1304"/>
    <property type="match status" value="1"/>
</dbReference>
<sequence length="140" mass="15709">MLFLRFTFDILSKLFKKEATMSIITLILAGIVALEHLYIMYLETFATHSDTTSRVFNMSKEELQRDSVTNLFKNQGIYNGLIAVFLLYGIFTSSQLLVTVFVLNVFFAAIYGAITANKKIILTQGGPAILTLLSLIIPLF</sequence>
<evidence type="ECO:0000313" key="3">
    <source>
        <dbReference type="Proteomes" id="UP000003697"/>
    </source>
</evidence>